<name>B1FNJ6_9BURK</name>
<comment type="caution">
    <text evidence="1">The sequence shown here is derived from an EMBL/GenBank/DDBJ whole genome shotgun (WGS) entry which is preliminary data.</text>
</comment>
<evidence type="ECO:0000313" key="1">
    <source>
        <dbReference type="EMBL" id="EDT00882.1"/>
    </source>
</evidence>
<reference evidence="1 2" key="1">
    <citation type="submission" date="2008-03" db="EMBL/GenBank/DDBJ databases">
        <title>Sequencing of the draft genome and assembly of Burkholderia ambifaria IOP40-10.</title>
        <authorList>
            <consortium name="US DOE Joint Genome Institute (JGI-PGF)"/>
            <person name="Copeland A."/>
            <person name="Lucas S."/>
            <person name="Lapidus A."/>
            <person name="Glavina del Rio T."/>
            <person name="Dalin E."/>
            <person name="Tice H."/>
            <person name="Bruce D."/>
            <person name="Goodwin L."/>
            <person name="Pitluck S."/>
            <person name="Larimer F."/>
            <person name="Land M.L."/>
            <person name="Hauser L."/>
            <person name="Tiedje J."/>
            <person name="Richardson P."/>
        </authorList>
    </citation>
    <scope>NUCLEOTIDE SEQUENCE [LARGE SCALE GENOMIC DNA]</scope>
    <source>
        <strain evidence="1 2">IOP40-10</strain>
    </source>
</reference>
<dbReference type="EMBL" id="ABLC01000232">
    <property type="protein sequence ID" value="EDT00882.1"/>
    <property type="molecule type" value="Genomic_DNA"/>
</dbReference>
<sequence>MARVGNADADGLAEVGGVVGAVAVGVAATEAGTLLVETGVPPNAAGEAAATGLVGASVLEGEAGRAATAAAGAVPVAVCTAPVDMDGSPIAEASGMGFVGAVEGVVDALDVAVNALPDTADDTAAGDTGVLGAGCEATALKDAPVDAGDEEAVTVGAVGAGCTGGRLEAPIAEVADTANGADTEDGAVVGLEVPAADVGTDVATDAAGCDSEPEAVFVTLANEGVAASGVLFDVFIGAGAAAPGAIPMWDGMPATGAVCAAAKGSADNGFDHDAGAAESTDADSALAKVDAADAADAVDAVDAVDAAGVARCVSAGNGAVSPACFSAAFQTVPVTVSASVAFDAAKGAVVAAATAIASPDGRIGVAAIDEAGRGVPGATCWTGFTSSGVARVSCLASTDKPVSAGGADCGWNWPTIPAAVAASFASTGRPMSLAVGVTAAAGASTAACAATGSRVADSGVATGLWCDAPSPEIGELTMSSHGAKSIGASNAGAAGTSTSCRCSPSA</sequence>
<proteinExistence type="predicted"/>
<dbReference type="AlphaFoldDB" id="B1FNJ6"/>
<protein>
    <submittedName>
        <fullName evidence="1">Uncharacterized protein</fullName>
    </submittedName>
</protein>
<dbReference type="PATRIC" id="fig|396596.7.peg.1689"/>
<gene>
    <name evidence="1" type="ORF">BamIOP4010DRAFT_5607</name>
</gene>
<dbReference type="Proteomes" id="UP000005463">
    <property type="component" value="Unassembled WGS sequence"/>
</dbReference>
<organism evidence="1 2">
    <name type="scientific">Burkholderia ambifaria IOP40-10</name>
    <dbReference type="NCBI Taxonomy" id="396596"/>
    <lineage>
        <taxon>Bacteria</taxon>
        <taxon>Pseudomonadati</taxon>
        <taxon>Pseudomonadota</taxon>
        <taxon>Betaproteobacteria</taxon>
        <taxon>Burkholderiales</taxon>
        <taxon>Burkholderiaceae</taxon>
        <taxon>Burkholderia</taxon>
        <taxon>Burkholderia cepacia complex</taxon>
    </lineage>
</organism>
<evidence type="ECO:0000313" key="2">
    <source>
        <dbReference type="Proteomes" id="UP000005463"/>
    </source>
</evidence>
<accession>B1FNJ6</accession>